<protein>
    <submittedName>
        <fullName evidence="4">Transcriptional regulator, CdaR family</fullName>
    </submittedName>
</protein>
<proteinExistence type="inferred from homology"/>
<dbReference type="Pfam" id="PF13556">
    <property type="entry name" value="HTH_30"/>
    <property type="match status" value="1"/>
</dbReference>
<feature type="domain" description="PucR C-terminal helix-turn-helix" evidence="2">
    <location>
        <begin position="494"/>
        <end position="547"/>
    </location>
</feature>
<dbReference type="InterPro" id="IPR041522">
    <property type="entry name" value="CdaR_GGDEF"/>
</dbReference>
<reference evidence="5" key="1">
    <citation type="submission" date="2016-10" db="EMBL/GenBank/DDBJ databases">
        <authorList>
            <person name="Varghese N."/>
            <person name="Submissions S."/>
        </authorList>
    </citation>
    <scope>NUCLEOTIDE SEQUENCE [LARGE SCALE GENOMIC DNA]</scope>
    <source>
        <strain evidence="5">DSM 45413</strain>
    </source>
</reference>
<feature type="domain" description="CdaR GGDEF-like" evidence="3">
    <location>
        <begin position="307"/>
        <end position="440"/>
    </location>
</feature>
<dbReference type="SUPFAM" id="SSF46689">
    <property type="entry name" value="Homeodomain-like"/>
    <property type="match status" value="1"/>
</dbReference>
<dbReference type="InterPro" id="IPR042070">
    <property type="entry name" value="PucR_C-HTH_sf"/>
</dbReference>
<dbReference type="AlphaFoldDB" id="A0A1H8VJ83"/>
<keyword evidence="5" id="KW-1185">Reference proteome</keyword>
<dbReference type="STRING" id="673521.SAMN05660991_03589"/>
<sequence length="567" mass="60612">MPHAHSDAALTLARLLQEPALRRARIHAGRAGAVTRLEWATPWGAALAEEEPLAGVLVHAHAADLAADGTPLAEAAARLAARGAAALLLDGHEAGPDDAAAACRLPLATMSDTVAFATVSRLVADLTLARETHDLRYGLTVHRALAELLYRGAELAALCSQMSRMSQRPVAVFDSSGALAALEQPQPRLVDPDALVAAFGAQAEALGTVGEPRELHPRLAGLVLAERELACVLTPIVLGGRHDGWIVLLEESDDPHPHDLAQHRVLVEQAAPIVGTEMLRLRSVQRAKEQARGDFVHGLLHGRFATLEDISARAAHYEFPVRSWFGVVVASGVTTAADVDSPTRLQGIALQAARLLPEQDRHTQAAMVGDVLVVVREAARRGTMGTPDMAVATIGEYATALHRYLSRRKDQGGRPVRVAYGRPAVGALAIPDSYREARLAHGLQGRLELAPVCGYQELRVHAVLEEVAASRTGRSYATDVLAPLRDPSAGELEATVLAYVSAGGNVNAAARDLHIHRNTMLYKLDRASRLLGMDLRQAENQFAVWLAHTLDLLAETGAEVDRVVRPA</sequence>
<evidence type="ECO:0000259" key="2">
    <source>
        <dbReference type="Pfam" id="PF13556"/>
    </source>
</evidence>
<dbReference type="InterPro" id="IPR009057">
    <property type="entry name" value="Homeodomain-like_sf"/>
</dbReference>
<comment type="similarity">
    <text evidence="1">Belongs to the CdaR family.</text>
</comment>
<accession>A0A1H8VJ83</accession>
<dbReference type="InterPro" id="IPR025736">
    <property type="entry name" value="PucR_C-HTH_dom"/>
</dbReference>
<evidence type="ECO:0000313" key="5">
    <source>
        <dbReference type="Proteomes" id="UP000198960"/>
    </source>
</evidence>
<dbReference type="Pfam" id="PF17853">
    <property type="entry name" value="GGDEF_2"/>
    <property type="match status" value="1"/>
</dbReference>
<dbReference type="PANTHER" id="PTHR33744">
    <property type="entry name" value="CARBOHYDRATE DIACID REGULATOR"/>
    <property type="match status" value="1"/>
</dbReference>
<dbReference type="Gene3D" id="1.10.10.2840">
    <property type="entry name" value="PucR C-terminal helix-turn-helix domain"/>
    <property type="match status" value="1"/>
</dbReference>
<dbReference type="PANTHER" id="PTHR33744:SF7">
    <property type="entry name" value="PUCR FAMILY TRANSCRIPTIONAL REGULATOR"/>
    <property type="match status" value="1"/>
</dbReference>
<evidence type="ECO:0000313" key="4">
    <source>
        <dbReference type="EMBL" id="SEP15354.1"/>
    </source>
</evidence>
<gene>
    <name evidence="4" type="ORF">SAMN05660991_03589</name>
</gene>
<evidence type="ECO:0000256" key="1">
    <source>
        <dbReference type="ARBA" id="ARBA00006754"/>
    </source>
</evidence>
<organism evidence="4 5">
    <name type="scientific">Trujillonella endophytica</name>
    <dbReference type="NCBI Taxonomy" id="673521"/>
    <lineage>
        <taxon>Bacteria</taxon>
        <taxon>Bacillati</taxon>
        <taxon>Actinomycetota</taxon>
        <taxon>Actinomycetes</taxon>
        <taxon>Geodermatophilales</taxon>
        <taxon>Geodermatophilaceae</taxon>
        <taxon>Trujillonella</taxon>
    </lineage>
</organism>
<dbReference type="EMBL" id="FOEE01000012">
    <property type="protein sequence ID" value="SEP15354.1"/>
    <property type="molecule type" value="Genomic_DNA"/>
</dbReference>
<dbReference type="OrthoDB" id="8026818at2"/>
<evidence type="ECO:0000259" key="3">
    <source>
        <dbReference type="Pfam" id="PF17853"/>
    </source>
</evidence>
<dbReference type="RefSeq" id="WP_091946592.1">
    <property type="nucleotide sequence ID" value="NZ_FOEE01000012.1"/>
</dbReference>
<name>A0A1H8VJ83_9ACTN</name>
<dbReference type="InterPro" id="IPR051448">
    <property type="entry name" value="CdaR-like_regulators"/>
</dbReference>
<dbReference type="Proteomes" id="UP000198960">
    <property type="component" value="Unassembled WGS sequence"/>
</dbReference>